<sequence>MPYYSKPNDFKLAKILDRSDYILELSHGQRKYSSSSTIRNSLQQCPSSNSEIFVGRIPKEIFEDELIPLFETIGKIFDLRLMIDPTTGFSRGYAFITYFTQKDALLAVEKFDNFEIRRNKQLKVKISVPNVRLFIGNIPKEMIKEEIFQEFQKQSPGLVDVIVYNVPNDRKRNRGFCFLEYDTHKNASHAKRKLMSACFKVWGAEILVDWAEPLEEPNEETMSKVKVLYVRNLQTSMSEELIKSIFEHFGPVERVKKLKDYAFVHFEQREFALNAMDALQGKAVVPGGMTIEISLAKPPLDKKRKEEILRNRERRLMNMMQTKSIKSNFYSRFTNMYHQIDNNDIMQANNISIYEPSTSSTNNYQSIQTYTWLEINFQFRSHVSISRSTIYELYQKFCSQNQFVPVCKATFGKIIRVKFPRVKSKRLGARGQSKYHYYNITFKDERKRCIMFIGEDHSTKISSEQRSTFDNSPWIIEDNLQFNQMSNLNHIWNDNEQFQPQNDRFVFINLYKIHCQCLLDSALNLHYAQMRHYIMHFWQQLPSNVSIYIETMKSLDFHMYSLLENVYLSDVNSAIDNLKRMNTIATLIPVWLSKAFECVFLERGNEPTWLLKEYNHPHLLTSISQIKVNEANKWSYRIKSKINLIVTIQKLNVKLLPKTLQNLIEMSIEKQMNYSFWYSNQLSFHQDLCLSFELLTIDLLKWITIEQFLTIQDDEFHDIFIEDEDEEDDEDNLPYFINDLSTEPNFIEIRSQQYLLFFAFQNYLMEICQTSKRNVKFIL</sequence>
<evidence type="ECO:0000259" key="7">
    <source>
        <dbReference type="PROSITE" id="PS51526"/>
    </source>
</evidence>
<evidence type="ECO:0000256" key="1">
    <source>
        <dbReference type="ARBA" id="ARBA00004496"/>
    </source>
</evidence>
<dbReference type="InterPro" id="IPR036390">
    <property type="entry name" value="WH_DNA-bd_sf"/>
</dbReference>
<dbReference type="InterPro" id="IPR006535">
    <property type="entry name" value="HnRNP_R/Q_splicing_fac"/>
</dbReference>
<evidence type="ECO:0000313" key="9">
    <source>
        <dbReference type="Proteomes" id="UP001142055"/>
    </source>
</evidence>
<dbReference type="GO" id="GO:0003723">
    <property type="term" value="F:RNA binding"/>
    <property type="evidence" value="ECO:0007669"/>
    <property type="project" value="UniProtKB-UniRule"/>
</dbReference>
<gene>
    <name evidence="8" type="ORF">RDWZM_003411</name>
</gene>
<feature type="domain" description="RRM" evidence="6">
    <location>
        <begin position="226"/>
        <end position="298"/>
    </location>
</feature>
<keyword evidence="2" id="KW-0963">Cytoplasm</keyword>
<dbReference type="InterPro" id="IPR057321">
    <property type="entry name" value="RFX1-4/6/8-like_BCD"/>
</dbReference>
<name>A0A9Q0MFD1_BLOTA</name>
<evidence type="ECO:0000313" key="8">
    <source>
        <dbReference type="EMBL" id="KAJ6224866.1"/>
    </source>
</evidence>
<dbReference type="Gene3D" id="1.10.10.10">
    <property type="entry name" value="Winged helix-like DNA-binding domain superfamily/Winged helix DNA-binding domain"/>
    <property type="match status" value="1"/>
</dbReference>
<dbReference type="InterPro" id="IPR000504">
    <property type="entry name" value="RRM_dom"/>
</dbReference>
<protein>
    <submittedName>
        <fullName evidence="8">Uncharacterized protein</fullName>
    </submittedName>
</protein>
<dbReference type="GO" id="GO:0005737">
    <property type="term" value="C:cytoplasm"/>
    <property type="evidence" value="ECO:0007669"/>
    <property type="project" value="UniProtKB-SubCell"/>
</dbReference>
<dbReference type="GO" id="GO:0003677">
    <property type="term" value="F:DNA binding"/>
    <property type="evidence" value="ECO:0007669"/>
    <property type="project" value="InterPro"/>
</dbReference>
<dbReference type="SUPFAM" id="SSF54928">
    <property type="entry name" value="RNA-binding domain, RBD"/>
    <property type="match status" value="2"/>
</dbReference>
<dbReference type="InterPro" id="IPR036388">
    <property type="entry name" value="WH-like_DNA-bd_sf"/>
</dbReference>
<dbReference type="GO" id="GO:0006355">
    <property type="term" value="P:regulation of DNA-templated transcription"/>
    <property type="evidence" value="ECO:0007669"/>
    <property type="project" value="InterPro"/>
</dbReference>
<dbReference type="Gene3D" id="3.30.70.330">
    <property type="match status" value="3"/>
</dbReference>
<evidence type="ECO:0000256" key="5">
    <source>
        <dbReference type="PROSITE-ProRule" id="PRU00176"/>
    </source>
</evidence>
<evidence type="ECO:0000256" key="4">
    <source>
        <dbReference type="ARBA" id="ARBA00022884"/>
    </source>
</evidence>
<dbReference type="FunFam" id="3.30.70.330:FF:000023">
    <property type="entry name" value="Heterogeneous nuclear ribonucleoprotein q isoform"/>
    <property type="match status" value="1"/>
</dbReference>
<dbReference type="Pfam" id="PF02257">
    <property type="entry name" value="RFX_DNA_binding"/>
    <property type="match status" value="1"/>
</dbReference>
<evidence type="ECO:0000256" key="2">
    <source>
        <dbReference type="ARBA" id="ARBA00022490"/>
    </source>
</evidence>
<organism evidence="8 9">
    <name type="scientific">Blomia tropicalis</name>
    <name type="common">Mite</name>
    <dbReference type="NCBI Taxonomy" id="40697"/>
    <lineage>
        <taxon>Eukaryota</taxon>
        <taxon>Metazoa</taxon>
        <taxon>Ecdysozoa</taxon>
        <taxon>Arthropoda</taxon>
        <taxon>Chelicerata</taxon>
        <taxon>Arachnida</taxon>
        <taxon>Acari</taxon>
        <taxon>Acariformes</taxon>
        <taxon>Sarcoptiformes</taxon>
        <taxon>Astigmata</taxon>
        <taxon>Glycyphagoidea</taxon>
        <taxon>Echimyopodidae</taxon>
        <taxon>Blomia</taxon>
    </lineage>
</organism>
<accession>A0A9Q0MFD1</accession>
<dbReference type="InterPro" id="IPR035979">
    <property type="entry name" value="RBD_domain_sf"/>
</dbReference>
<dbReference type="CDD" id="cd12249">
    <property type="entry name" value="RRM1_hnRNPR_like"/>
    <property type="match status" value="1"/>
</dbReference>
<feature type="domain" description="RRM" evidence="6">
    <location>
        <begin position="50"/>
        <end position="129"/>
    </location>
</feature>
<comment type="subcellular location">
    <subcellularLocation>
        <location evidence="1">Cytoplasm</location>
    </subcellularLocation>
</comment>
<dbReference type="SMART" id="SM00360">
    <property type="entry name" value="RRM"/>
    <property type="match status" value="3"/>
</dbReference>
<dbReference type="FunFam" id="3.30.70.330:FF:000027">
    <property type="entry name" value="Heterogeneous nuclear ribonucleoprotein q isoform"/>
    <property type="match status" value="1"/>
</dbReference>
<dbReference type="InterPro" id="IPR012677">
    <property type="entry name" value="Nucleotide-bd_a/b_plait_sf"/>
</dbReference>
<keyword evidence="3" id="KW-0677">Repeat</keyword>
<dbReference type="FunFam" id="1.10.10.10:FF:000422">
    <property type="entry name" value="DNA-binding protein RFX7"/>
    <property type="match status" value="1"/>
</dbReference>
<dbReference type="Proteomes" id="UP001142055">
    <property type="component" value="Chromosome 1"/>
</dbReference>
<dbReference type="CDD" id="cd12251">
    <property type="entry name" value="RRM3_hnRNPR_like"/>
    <property type="match status" value="1"/>
</dbReference>
<evidence type="ECO:0000256" key="3">
    <source>
        <dbReference type="ARBA" id="ARBA00022737"/>
    </source>
</evidence>
<dbReference type="PANTHER" id="PTHR21245">
    <property type="entry name" value="HETEROGENEOUS NUCLEAR RIBONUCLEOPROTEIN"/>
    <property type="match status" value="1"/>
</dbReference>
<proteinExistence type="predicted"/>
<reference evidence="8" key="1">
    <citation type="submission" date="2022-12" db="EMBL/GenBank/DDBJ databases">
        <title>Genome assemblies of Blomia tropicalis.</title>
        <authorList>
            <person name="Cui Y."/>
        </authorList>
    </citation>
    <scope>NUCLEOTIDE SEQUENCE</scope>
    <source>
        <tissue evidence="8">Adult mites</tissue>
    </source>
</reference>
<feature type="domain" description="RRM" evidence="6">
    <location>
        <begin position="131"/>
        <end position="213"/>
    </location>
</feature>
<feature type="domain" description="RFX-type winged-helix" evidence="7">
    <location>
        <begin position="369"/>
        <end position="444"/>
    </location>
</feature>
<dbReference type="NCBIfam" id="TIGR01648">
    <property type="entry name" value="hnRNP-R-Q"/>
    <property type="match status" value="1"/>
</dbReference>
<dbReference type="AlphaFoldDB" id="A0A9Q0MFD1"/>
<dbReference type="Pfam" id="PF25340">
    <property type="entry name" value="BCD_RFX"/>
    <property type="match status" value="1"/>
</dbReference>
<dbReference type="Pfam" id="PF00076">
    <property type="entry name" value="RRM_1"/>
    <property type="match status" value="3"/>
</dbReference>
<dbReference type="EMBL" id="JAPWDV010000001">
    <property type="protein sequence ID" value="KAJ6224866.1"/>
    <property type="molecule type" value="Genomic_DNA"/>
</dbReference>
<dbReference type="SUPFAM" id="SSF46785">
    <property type="entry name" value="Winged helix' DNA-binding domain"/>
    <property type="match status" value="1"/>
</dbReference>
<dbReference type="PROSITE" id="PS50102">
    <property type="entry name" value="RRM"/>
    <property type="match status" value="3"/>
</dbReference>
<evidence type="ECO:0000259" key="6">
    <source>
        <dbReference type="PROSITE" id="PS50102"/>
    </source>
</evidence>
<dbReference type="PROSITE" id="PS51526">
    <property type="entry name" value="RFX_DBD"/>
    <property type="match status" value="1"/>
</dbReference>
<keyword evidence="9" id="KW-1185">Reference proteome</keyword>
<comment type="caution">
    <text evidence="8">The sequence shown here is derived from an EMBL/GenBank/DDBJ whole genome shotgun (WGS) entry which is preliminary data.</text>
</comment>
<keyword evidence="4 5" id="KW-0694">RNA-binding</keyword>
<dbReference type="CDD" id="cd12250">
    <property type="entry name" value="RRM2_hnRNPR_like"/>
    <property type="match status" value="1"/>
</dbReference>
<dbReference type="InterPro" id="IPR003150">
    <property type="entry name" value="DNA-bd_RFX"/>
</dbReference>